<dbReference type="PANTHER" id="PTHR32347">
    <property type="entry name" value="EFFLUX SYSTEM COMPONENT YKNX-RELATED"/>
    <property type="match status" value="1"/>
</dbReference>
<keyword evidence="4" id="KW-0472">Membrane</keyword>
<dbReference type="AlphaFoldDB" id="A0A8J7QTJ7"/>
<comment type="caution">
    <text evidence="6">The sequence shown here is derived from an EMBL/GenBank/DDBJ whole genome shotgun (WGS) entry which is preliminary data.</text>
</comment>
<gene>
    <name evidence="6" type="ORF">J3U88_32560</name>
</gene>
<dbReference type="NCBIfam" id="TIGR03794">
    <property type="entry name" value="NHLM_micro_HlyD"/>
    <property type="match status" value="1"/>
</dbReference>
<comment type="subcellular location">
    <subcellularLocation>
        <location evidence="1">Cell envelope</location>
    </subcellularLocation>
</comment>
<dbReference type="InterPro" id="IPR058625">
    <property type="entry name" value="MdtA-like_BSH"/>
</dbReference>
<dbReference type="InterPro" id="IPR022275">
    <property type="entry name" value="NHPM_bacteriocin_SS_HylD"/>
</dbReference>
<reference evidence="6" key="1">
    <citation type="submission" date="2021-03" db="EMBL/GenBank/DDBJ databases">
        <authorList>
            <person name="Wang G."/>
        </authorList>
    </citation>
    <scope>NUCLEOTIDE SEQUENCE</scope>
    <source>
        <strain evidence="6">KCTC 12899</strain>
    </source>
</reference>
<keyword evidence="4" id="KW-0812">Transmembrane</keyword>
<evidence type="ECO:0000256" key="1">
    <source>
        <dbReference type="ARBA" id="ARBA00004196"/>
    </source>
</evidence>
<dbReference type="RefSeq" id="WP_207863308.1">
    <property type="nucleotide sequence ID" value="NZ_JAFREP010000054.1"/>
</dbReference>
<dbReference type="Gene3D" id="2.40.50.100">
    <property type="match status" value="1"/>
</dbReference>
<dbReference type="GO" id="GO:0030313">
    <property type="term" value="C:cell envelope"/>
    <property type="evidence" value="ECO:0007669"/>
    <property type="project" value="UniProtKB-SubCell"/>
</dbReference>
<protein>
    <submittedName>
        <fullName evidence="6">NHLP bacteriocin system secretion protein</fullName>
    </submittedName>
</protein>
<name>A0A8J7QTJ7_9BACT</name>
<evidence type="ECO:0000256" key="2">
    <source>
        <dbReference type="ARBA" id="ARBA00023054"/>
    </source>
</evidence>
<evidence type="ECO:0000313" key="6">
    <source>
        <dbReference type="EMBL" id="MBO1323243.1"/>
    </source>
</evidence>
<evidence type="ECO:0000256" key="4">
    <source>
        <dbReference type="SAM" id="Phobius"/>
    </source>
</evidence>
<dbReference type="PRINTS" id="PR01490">
    <property type="entry name" value="RTXTOXIND"/>
</dbReference>
<sequence length="419" mass="46147">MSKVFRKVSLARLSSPEQLDQLITVAGSGAWLALLAVGVLLASIIAWAVYGRIPTTVSGGGILIKTGGIVNVVAPVDGQIEALYVSEGDLVKKGQIIARIAQPRLLDEIRAARAALTDLEERERQMTGMGAENVRFDVVAIEKEQAGLVQEIQITEDRLKWLRERRKLQKGLLDEGLITRKTLVDTENEISKAGLTIEQKRGAIKKLEARAQRLNAERDQERLRGQREISDARRELELKKAALEYSSRILSSHTGIVVELRVPQGQVIRPGNPVLSLELSGEDIQDLQALIYMPSGKGKQIEPGMLMRISPQTVKREEHGYMQGIVTHVAEFPSSKQGMMRHLENESLVDQFFKDGAPIAVFADPIPDPELASGYRWSTPKGPPDRVYSGTLCAGSVEVENQAPISLVFPFLKKQAGLN</sequence>
<dbReference type="Pfam" id="PF25917">
    <property type="entry name" value="BSH_RND"/>
    <property type="match status" value="1"/>
</dbReference>
<proteinExistence type="predicted"/>
<keyword evidence="4" id="KW-1133">Transmembrane helix</keyword>
<evidence type="ECO:0000313" key="7">
    <source>
        <dbReference type="Proteomes" id="UP000664417"/>
    </source>
</evidence>
<dbReference type="PANTHER" id="PTHR32347:SF23">
    <property type="entry name" value="BLL5650 PROTEIN"/>
    <property type="match status" value="1"/>
</dbReference>
<keyword evidence="7" id="KW-1185">Reference proteome</keyword>
<organism evidence="6 7">
    <name type="scientific">Acanthopleuribacter pedis</name>
    <dbReference type="NCBI Taxonomy" id="442870"/>
    <lineage>
        <taxon>Bacteria</taxon>
        <taxon>Pseudomonadati</taxon>
        <taxon>Acidobacteriota</taxon>
        <taxon>Holophagae</taxon>
        <taxon>Acanthopleuribacterales</taxon>
        <taxon>Acanthopleuribacteraceae</taxon>
        <taxon>Acanthopleuribacter</taxon>
    </lineage>
</organism>
<evidence type="ECO:0000259" key="5">
    <source>
        <dbReference type="Pfam" id="PF25917"/>
    </source>
</evidence>
<accession>A0A8J7QTJ7</accession>
<keyword evidence="2 3" id="KW-0175">Coiled coil</keyword>
<evidence type="ECO:0000256" key="3">
    <source>
        <dbReference type="SAM" id="Coils"/>
    </source>
</evidence>
<feature type="domain" description="Multidrug resistance protein MdtA-like barrel-sandwich hybrid" evidence="5">
    <location>
        <begin position="69"/>
        <end position="273"/>
    </location>
</feature>
<dbReference type="InterPro" id="IPR011053">
    <property type="entry name" value="Single_hybrid_motif"/>
</dbReference>
<dbReference type="Proteomes" id="UP000664417">
    <property type="component" value="Unassembled WGS sequence"/>
</dbReference>
<dbReference type="SUPFAM" id="SSF51230">
    <property type="entry name" value="Single hybrid motif"/>
    <property type="match status" value="1"/>
</dbReference>
<feature type="transmembrane region" description="Helical" evidence="4">
    <location>
        <begin position="21"/>
        <end position="50"/>
    </location>
</feature>
<dbReference type="EMBL" id="JAFREP010000054">
    <property type="protein sequence ID" value="MBO1323243.1"/>
    <property type="molecule type" value="Genomic_DNA"/>
</dbReference>
<dbReference type="InterPro" id="IPR050465">
    <property type="entry name" value="UPF0194_transport"/>
</dbReference>
<feature type="coiled-coil region" evidence="3">
    <location>
        <begin position="197"/>
        <end position="224"/>
    </location>
</feature>